<evidence type="ECO:0000256" key="2">
    <source>
        <dbReference type="PROSITE-ProRule" id="PRU00703"/>
    </source>
</evidence>
<name>A0ABW4XJN8_9GAMM</name>
<feature type="domain" description="CBS" evidence="3">
    <location>
        <begin position="10"/>
        <end position="68"/>
    </location>
</feature>
<keyword evidence="5" id="KW-1185">Reference proteome</keyword>
<protein>
    <submittedName>
        <fullName evidence="4">CBS domain-containing protein</fullName>
    </submittedName>
</protein>
<comment type="caution">
    <text evidence="4">The sequence shown here is derived from an EMBL/GenBank/DDBJ whole genome shotgun (WGS) entry which is preliminary data.</text>
</comment>
<dbReference type="InterPro" id="IPR051257">
    <property type="entry name" value="Diverse_CBS-Domain"/>
</dbReference>
<reference evidence="5" key="1">
    <citation type="journal article" date="2019" name="Int. J. Syst. Evol. Microbiol.">
        <title>The Global Catalogue of Microorganisms (GCM) 10K type strain sequencing project: providing services to taxonomists for standard genome sequencing and annotation.</title>
        <authorList>
            <consortium name="The Broad Institute Genomics Platform"/>
            <consortium name="The Broad Institute Genome Sequencing Center for Infectious Disease"/>
            <person name="Wu L."/>
            <person name="Ma J."/>
        </authorList>
    </citation>
    <scope>NUCLEOTIDE SEQUENCE [LARGE SCALE GENOMIC DNA]</scope>
    <source>
        <strain evidence="5">CGMCC 1.10992</strain>
    </source>
</reference>
<dbReference type="Pfam" id="PF00571">
    <property type="entry name" value="CBS"/>
    <property type="match status" value="2"/>
</dbReference>
<dbReference type="InterPro" id="IPR000644">
    <property type="entry name" value="CBS_dom"/>
</dbReference>
<dbReference type="PROSITE" id="PS51371">
    <property type="entry name" value="CBS"/>
    <property type="match status" value="2"/>
</dbReference>
<dbReference type="CDD" id="cd04629">
    <property type="entry name" value="CBS_pair_bac"/>
    <property type="match status" value="1"/>
</dbReference>
<evidence type="ECO:0000313" key="5">
    <source>
        <dbReference type="Proteomes" id="UP001597380"/>
    </source>
</evidence>
<feature type="domain" description="CBS" evidence="3">
    <location>
        <begin position="77"/>
        <end position="133"/>
    </location>
</feature>
<proteinExistence type="predicted"/>
<sequence length="139" mass="15389">MKSLKVKDYMERRPVTLGPKHTVAEAVQKLLAAERIGGPVIDDNKKLVGFISQQDCLRAAVESSYHCEGVALVEDLMRQEVLTVSPEDSVLELAQQMLGQKPKLYPVVDEYGHLMGLIARRDVLRALATHLDTCFGKAS</sequence>
<dbReference type="RefSeq" id="WP_345340179.1">
    <property type="nucleotide sequence ID" value="NZ_BAABLI010000014.1"/>
</dbReference>
<dbReference type="SMART" id="SM00116">
    <property type="entry name" value="CBS"/>
    <property type="match status" value="2"/>
</dbReference>
<evidence type="ECO:0000313" key="4">
    <source>
        <dbReference type="EMBL" id="MFD2095751.1"/>
    </source>
</evidence>
<accession>A0ABW4XJN8</accession>
<gene>
    <name evidence="4" type="ORF">ACFSJ3_07120</name>
</gene>
<dbReference type="Gene3D" id="3.10.580.10">
    <property type="entry name" value="CBS-domain"/>
    <property type="match status" value="1"/>
</dbReference>
<evidence type="ECO:0000256" key="1">
    <source>
        <dbReference type="ARBA" id="ARBA00023122"/>
    </source>
</evidence>
<dbReference type="InterPro" id="IPR044729">
    <property type="entry name" value="CBS_bac"/>
</dbReference>
<organism evidence="4 5">
    <name type="scientific">Corallincola platygyrae</name>
    <dbReference type="NCBI Taxonomy" id="1193278"/>
    <lineage>
        <taxon>Bacteria</taxon>
        <taxon>Pseudomonadati</taxon>
        <taxon>Pseudomonadota</taxon>
        <taxon>Gammaproteobacteria</taxon>
        <taxon>Alteromonadales</taxon>
        <taxon>Psychromonadaceae</taxon>
        <taxon>Corallincola</taxon>
    </lineage>
</organism>
<dbReference type="PANTHER" id="PTHR43080:SF2">
    <property type="entry name" value="CBS DOMAIN-CONTAINING PROTEIN"/>
    <property type="match status" value="1"/>
</dbReference>
<dbReference type="SUPFAM" id="SSF54631">
    <property type="entry name" value="CBS-domain pair"/>
    <property type="match status" value="1"/>
</dbReference>
<dbReference type="PANTHER" id="PTHR43080">
    <property type="entry name" value="CBS DOMAIN-CONTAINING PROTEIN CBSX3, MITOCHONDRIAL"/>
    <property type="match status" value="1"/>
</dbReference>
<dbReference type="Proteomes" id="UP001597380">
    <property type="component" value="Unassembled WGS sequence"/>
</dbReference>
<dbReference type="InterPro" id="IPR046342">
    <property type="entry name" value="CBS_dom_sf"/>
</dbReference>
<keyword evidence="1 2" id="KW-0129">CBS domain</keyword>
<dbReference type="EMBL" id="JBHUHT010000009">
    <property type="protein sequence ID" value="MFD2095751.1"/>
    <property type="molecule type" value="Genomic_DNA"/>
</dbReference>
<evidence type="ECO:0000259" key="3">
    <source>
        <dbReference type="PROSITE" id="PS51371"/>
    </source>
</evidence>